<dbReference type="KEGG" id="ncy:NOCYR_1741"/>
<dbReference type="AlphaFoldDB" id="H6RB93"/>
<evidence type="ECO:0000313" key="1">
    <source>
        <dbReference type="EMBL" id="CCF62527.1"/>
    </source>
</evidence>
<proteinExistence type="predicted"/>
<dbReference type="EMBL" id="FO082843">
    <property type="protein sequence ID" value="CCF62527.1"/>
    <property type="molecule type" value="Genomic_DNA"/>
</dbReference>
<keyword evidence="2" id="KW-1185">Reference proteome</keyword>
<accession>H6RB93</accession>
<reference evidence="1 2" key="1">
    <citation type="journal article" date="2012" name="J. Bacteriol.">
        <title>Genome sequence of the human- and animal-pathogenic strain Nocardia cyriacigeorgica GUH-2.</title>
        <authorList>
            <person name="Zoropogui A."/>
            <person name="Pujic P."/>
            <person name="Normand P."/>
            <person name="Barbe V."/>
            <person name="Beaman B."/>
            <person name="Beaman L."/>
            <person name="Boiron P."/>
            <person name="Colinon C."/>
            <person name="Deredjian A."/>
            <person name="Graindorge A."/>
            <person name="Mangenot S."/>
            <person name="Nazaret S."/>
            <person name="Neto M."/>
            <person name="Petit S."/>
            <person name="Roche D."/>
            <person name="Vallenet D."/>
            <person name="Rodriguez-Nava V."/>
            <person name="Richard Y."/>
            <person name="Cournoyer B."/>
            <person name="Blaha D."/>
        </authorList>
    </citation>
    <scope>NUCLEOTIDE SEQUENCE [LARGE SCALE GENOMIC DNA]</scope>
    <source>
        <strain evidence="1 2">GUH-2</strain>
    </source>
</reference>
<dbReference type="eggNOG" id="ENOG5034AJR">
    <property type="taxonomic scope" value="Bacteria"/>
</dbReference>
<dbReference type="HOGENOM" id="CLU_153694_1_0_11"/>
<name>H6RB93_NOCCG</name>
<gene>
    <name evidence="1" type="ordered locus">NOCYR_1741</name>
</gene>
<evidence type="ECO:0000313" key="2">
    <source>
        <dbReference type="Proteomes" id="UP000008190"/>
    </source>
</evidence>
<sequence length="111" mass="12307">MAMAIRERPGPAHLDSTFIYGEPFETADGATIITVAQRYGRFASGVRPVGIFTIRNGEAVWVPAVDVNRIALLGECLGLLSVVIVTLAILRRPPWPDLSRHRTRRRSRSPE</sequence>
<protein>
    <submittedName>
        <fullName evidence="1">Uncharacterized protein</fullName>
    </submittedName>
</protein>
<dbReference type="Proteomes" id="UP000008190">
    <property type="component" value="Chromosome"/>
</dbReference>
<organism evidence="1 2">
    <name type="scientific">Nocardia cyriacigeorgica (strain GUH-2)</name>
    <dbReference type="NCBI Taxonomy" id="1127134"/>
    <lineage>
        <taxon>Bacteria</taxon>
        <taxon>Bacillati</taxon>
        <taxon>Actinomycetota</taxon>
        <taxon>Actinomycetes</taxon>
        <taxon>Mycobacteriales</taxon>
        <taxon>Nocardiaceae</taxon>
        <taxon>Nocardia</taxon>
    </lineage>
</organism>